<dbReference type="NCBIfam" id="NF046112">
    <property type="entry name" value="MSMEG_6209_Nter"/>
    <property type="match status" value="1"/>
</dbReference>
<evidence type="ECO:0000313" key="1">
    <source>
        <dbReference type="EMBL" id="SBS74135.1"/>
    </source>
</evidence>
<gene>
    <name evidence="1" type="ORF">MHPYR_190043</name>
</gene>
<dbReference type="AlphaFoldDB" id="A0A1Y5P624"/>
<dbReference type="EMBL" id="FLQS01000011">
    <property type="protein sequence ID" value="SBS74135.1"/>
    <property type="molecule type" value="Genomic_DNA"/>
</dbReference>
<protein>
    <submittedName>
        <fullName evidence="1">Uncharacterized protein</fullName>
    </submittedName>
</protein>
<name>A0A1Y5P624_9MYCO</name>
<dbReference type="Gene3D" id="1.10.8.1060">
    <property type="entry name" value="Corynebacterium glutamicum thioredoxin-dependent arsenate reductase, N-terminal domain"/>
    <property type="match status" value="1"/>
</dbReference>
<accession>A0A1Y5P624</accession>
<reference evidence="1" key="1">
    <citation type="submission" date="2016-03" db="EMBL/GenBank/DDBJ databases">
        <authorList>
            <person name="Ploux O."/>
        </authorList>
    </citation>
    <scope>NUCLEOTIDE SEQUENCE</scope>
    <source>
        <strain evidence="1">UC10</strain>
    </source>
</reference>
<proteinExistence type="predicted"/>
<sequence>MMSGVEHAEEQRQIDQVVDRLTELFPYVPDHVISETVDSAHHRFDGARIREFVPLFVERHCREVFILQPAVEISV</sequence>
<organism evidence="1">
    <name type="scientific">uncultured Mycobacterium sp</name>
    <dbReference type="NCBI Taxonomy" id="171292"/>
    <lineage>
        <taxon>Bacteria</taxon>
        <taxon>Bacillati</taxon>
        <taxon>Actinomycetota</taxon>
        <taxon>Actinomycetes</taxon>
        <taxon>Mycobacteriales</taxon>
        <taxon>Mycobacteriaceae</taxon>
        <taxon>Mycobacterium</taxon>
        <taxon>environmental samples</taxon>
    </lineage>
</organism>